<dbReference type="Pfam" id="PF00534">
    <property type="entry name" value="Glycos_transf_1"/>
    <property type="match status" value="1"/>
</dbReference>
<dbReference type="Pfam" id="PF13439">
    <property type="entry name" value="Glyco_transf_4"/>
    <property type="match status" value="1"/>
</dbReference>
<keyword evidence="7" id="KW-1185">Reference proteome</keyword>
<gene>
    <name evidence="6" type="ORF">ACFMB1_12490</name>
</gene>
<dbReference type="InterPro" id="IPR028098">
    <property type="entry name" value="Glyco_trans_4-like_N"/>
</dbReference>
<comment type="caution">
    <text evidence="6">The sequence shown here is derived from an EMBL/GenBank/DDBJ whole genome shotgun (WGS) entry which is preliminary data.</text>
</comment>
<dbReference type="CDD" id="cd03819">
    <property type="entry name" value="GT4_WavL-like"/>
    <property type="match status" value="1"/>
</dbReference>
<dbReference type="EMBL" id="JBHPON010000002">
    <property type="protein sequence ID" value="MFC6036365.1"/>
    <property type="molecule type" value="Genomic_DNA"/>
</dbReference>
<evidence type="ECO:0000313" key="7">
    <source>
        <dbReference type="Proteomes" id="UP001596116"/>
    </source>
</evidence>
<protein>
    <submittedName>
        <fullName evidence="6">Glycosyltransferase family 4 protein</fullName>
    </submittedName>
</protein>
<accession>A0ABW1KWB4</accession>
<evidence type="ECO:0000256" key="3">
    <source>
        <dbReference type="ARBA" id="ARBA00022679"/>
    </source>
</evidence>
<dbReference type="PANTHER" id="PTHR12526">
    <property type="entry name" value="GLYCOSYLTRANSFERASE"/>
    <property type="match status" value="1"/>
</dbReference>
<evidence type="ECO:0000313" key="6">
    <source>
        <dbReference type="EMBL" id="MFC6036365.1"/>
    </source>
</evidence>
<evidence type="ECO:0000259" key="4">
    <source>
        <dbReference type="Pfam" id="PF00534"/>
    </source>
</evidence>
<feature type="domain" description="Glycosyl transferase family 1" evidence="4">
    <location>
        <begin position="199"/>
        <end position="367"/>
    </location>
</feature>
<evidence type="ECO:0000259" key="5">
    <source>
        <dbReference type="Pfam" id="PF13439"/>
    </source>
</evidence>
<dbReference type="PANTHER" id="PTHR12526:SF640">
    <property type="entry name" value="COLANIC ACID BIOSYNTHESIS GLYCOSYLTRANSFERASE WCAL-RELATED"/>
    <property type="match status" value="1"/>
</dbReference>
<proteinExistence type="inferred from homology"/>
<comment type="similarity">
    <text evidence="1">Belongs to the glycosyltransferase group 1 family. Glycosyltransferase 4 subfamily.</text>
</comment>
<evidence type="ECO:0000256" key="2">
    <source>
        <dbReference type="ARBA" id="ARBA00022676"/>
    </source>
</evidence>
<organism evidence="6 7">
    <name type="scientific">Hyphococcus aureus</name>
    <dbReference type="NCBI Taxonomy" id="2666033"/>
    <lineage>
        <taxon>Bacteria</taxon>
        <taxon>Pseudomonadati</taxon>
        <taxon>Pseudomonadota</taxon>
        <taxon>Alphaproteobacteria</taxon>
        <taxon>Parvularculales</taxon>
        <taxon>Parvularculaceae</taxon>
        <taxon>Hyphococcus</taxon>
    </lineage>
</organism>
<sequence length="393" mass="42255">MTRFEKTVLQIVPRLDAGGAERTTLEIADAVVRNGGRALVFTDGGRLEEDIRNVGGEIIHGRAGSKNPLTMWINAGLLSEIITREKVDIIHARSRAPAWSAFWAARRTKVAFVTTYHGAYKAAGAAKRFYNSSMLRGERVIANSRFTADRIAGLRGADTDRIVVIPRGVDIDLFDPKKVSADRVARLTRAWGLGENQGFKLLLPARLTPWKGHETAIAAVAALAGRRDKLEATGQNPALTLVFCGGAQGKDAYERRLRTVVEESGVSSMIHLVGDCADMPAAYAWADAVLSPSIEPEAFGRVAVEAGAMGKPVVAADHGGARETVINRETGFLTAPGDAKELARAIETLVLMSDTGRQVMGEKARERVSSLFSSAAMCDATLGAYRSLLTERA</sequence>
<name>A0ABW1KWB4_9PROT</name>
<keyword evidence="3" id="KW-0808">Transferase</keyword>
<feature type="domain" description="Glycosyltransferase subfamily 4-like N-terminal" evidence="5">
    <location>
        <begin position="18"/>
        <end position="172"/>
    </location>
</feature>
<dbReference type="InterPro" id="IPR001296">
    <property type="entry name" value="Glyco_trans_1"/>
</dbReference>
<dbReference type="SUPFAM" id="SSF53756">
    <property type="entry name" value="UDP-Glycosyltransferase/glycogen phosphorylase"/>
    <property type="match status" value="1"/>
</dbReference>
<keyword evidence="2" id="KW-0328">Glycosyltransferase</keyword>
<dbReference type="Gene3D" id="3.40.50.2000">
    <property type="entry name" value="Glycogen Phosphorylase B"/>
    <property type="match status" value="2"/>
</dbReference>
<dbReference type="Proteomes" id="UP001596116">
    <property type="component" value="Unassembled WGS sequence"/>
</dbReference>
<reference evidence="6 7" key="1">
    <citation type="submission" date="2024-09" db="EMBL/GenBank/DDBJ databases">
        <authorList>
            <person name="Zhang Z.-H."/>
        </authorList>
    </citation>
    <scope>NUCLEOTIDE SEQUENCE [LARGE SCALE GENOMIC DNA]</scope>
    <source>
        <strain evidence="6 7">HHTR114</strain>
    </source>
</reference>
<dbReference type="RefSeq" id="WP_379882407.1">
    <property type="nucleotide sequence ID" value="NZ_JBHPON010000002.1"/>
</dbReference>
<evidence type="ECO:0000256" key="1">
    <source>
        <dbReference type="ARBA" id="ARBA00009481"/>
    </source>
</evidence>